<feature type="transmembrane region" description="Helical" evidence="7">
    <location>
        <begin position="230"/>
        <end position="254"/>
    </location>
</feature>
<evidence type="ECO:0000256" key="6">
    <source>
        <dbReference type="ARBA" id="ARBA00023136"/>
    </source>
</evidence>
<evidence type="ECO:0000256" key="4">
    <source>
        <dbReference type="ARBA" id="ARBA00022692"/>
    </source>
</evidence>
<comment type="subcellular location">
    <subcellularLocation>
        <location evidence="1 7">Cell membrane</location>
        <topology evidence="1 7">Multi-pass membrane protein</topology>
    </subcellularLocation>
</comment>
<feature type="transmembrane region" description="Helical" evidence="7">
    <location>
        <begin position="104"/>
        <end position="124"/>
    </location>
</feature>
<name>A0A1L8CM31_9PROT</name>
<dbReference type="GO" id="GO:0005886">
    <property type="term" value="C:plasma membrane"/>
    <property type="evidence" value="ECO:0007669"/>
    <property type="project" value="UniProtKB-SubCell"/>
</dbReference>
<dbReference type="SUPFAM" id="SSF161098">
    <property type="entry name" value="MetI-like"/>
    <property type="match status" value="1"/>
</dbReference>
<dbReference type="GO" id="GO:0055085">
    <property type="term" value="P:transmembrane transport"/>
    <property type="evidence" value="ECO:0007669"/>
    <property type="project" value="InterPro"/>
</dbReference>
<sequence length="268" mass="27662">MSKSALRLAGFCLSFPLLVLLVAAVSGENSHAIDLDAVLHGMGSTHLLGTDALGRDVLARLSEGLQLSLTVGVTVVLFGGAVGIAIGMLAGWVGGWVDALLMRIADIVLSFPGILLAIALAAMLGPGIDNLVMALVAVGWVGFARLSRVQVLSLKSVPFVEASIANGTDSAYIAVRHLLPNIAAPLLVEASFGLAAVIIGEAGLSFLGVGVQPPDASLGTMIREGTRLMLVSPGLVIWPGLILFSLVMAVNLLGDALRDKLDVRMEKT</sequence>
<evidence type="ECO:0000256" key="7">
    <source>
        <dbReference type="RuleBase" id="RU363032"/>
    </source>
</evidence>
<dbReference type="PROSITE" id="PS50928">
    <property type="entry name" value="ABC_TM1"/>
    <property type="match status" value="1"/>
</dbReference>
<dbReference type="EMBL" id="BDFD01000006">
    <property type="protein sequence ID" value="GAV19961.1"/>
    <property type="molecule type" value="Genomic_DNA"/>
</dbReference>
<evidence type="ECO:0000256" key="5">
    <source>
        <dbReference type="ARBA" id="ARBA00022989"/>
    </source>
</evidence>
<keyword evidence="5 7" id="KW-1133">Transmembrane helix</keyword>
<evidence type="ECO:0000259" key="9">
    <source>
        <dbReference type="PROSITE" id="PS50928"/>
    </source>
</evidence>
<dbReference type="Pfam" id="PF00528">
    <property type="entry name" value="BPD_transp_1"/>
    <property type="match status" value="1"/>
</dbReference>
<evidence type="ECO:0000256" key="1">
    <source>
        <dbReference type="ARBA" id="ARBA00004651"/>
    </source>
</evidence>
<proteinExistence type="inferred from homology"/>
<reference evidence="10 11" key="1">
    <citation type="journal article" date="2017" name="Arch. Microbiol.">
        <title>Mariprofundus micogutta sp. nov., a novel iron-oxidizing zetaproteobacterium isolated from a deep-sea hydrothermal field at the Bayonnaise knoll of the Izu-Ogasawara arc, and a description of Mariprofundales ord. nov. and Zetaproteobacteria classis nov.</title>
        <authorList>
            <person name="Makita H."/>
            <person name="Tanaka E."/>
            <person name="Mitsunobu S."/>
            <person name="Miyazaki M."/>
            <person name="Nunoura T."/>
            <person name="Uematsu K."/>
            <person name="Takaki Y."/>
            <person name="Nishi S."/>
            <person name="Shimamura S."/>
            <person name="Takai K."/>
        </authorList>
    </citation>
    <scope>NUCLEOTIDE SEQUENCE [LARGE SCALE GENOMIC DNA]</scope>
    <source>
        <strain evidence="10 11">ET2</strain>
    </source>
</reference>
<gene>
    <name evidence="10" type="ORF">MMIC_P0922</name>
</gene>
<dbReference type="STRING" id="1921010.MMIC_P0922"/>
<dbReference type="AlphaFoldDB" id="A0A1L8CM31"/>
<keyword evidence="4 7" id="KW-0812">Transmembrane</keyword>
<evidence type="ECO:0000313" key="10">
    <source>
        <dbReference type="EMBL" id="GAV19961.1"/>
    </source>
</evidence>
<accession>A0A1L8CM31</accession>
<evidence type="ECO:0000256" key="2">
    <source>
        <dbReference type="ARBA" id="ARBA00022448"/>
    </source>
</evidence>
<protein>
    <submittedName>
        <fullName evidence="10">Peptide/nickel transport system permease protein</fullName>
    </submittedName>
</protein>
<evidence type="ECO:0000256" key="8">
    <source>
        <dbReference type="SAM" id="SignalP"/>
    </source>
</evidence>
<keyword evidence="3" id="KW-1003">Cell membrane</keyword>
<dbReference type="OrthoDB" id="5290125at2"/>
<dbReference type="PANTHER" id="PTHR43386">
    <property type="entry name" value="OLIGOPEPTIDE TRANSPORT SYSTEM PERMEASE PROTEIN APPC"/>
    <property type="match status" value="1"/>
</dbReference>
<dbReference type="Gene3D" id="1.10.3720.10">
    <property type="entry name" value="MetI-like"/>
    <property type="match status" value="1"/>
</dbReference>
<feature type="domain" description="ABC transmembrane type-1" evidence="9">
    <location>
        <begin position="65"/>
        <end position="254"/>
    </location>
</feature>
<dbReference type="CDD" id="cd06261">
    <property type="entry name" value="TM_PBP2"/>
    <property type="match status" value="1"/>
</dbReference>
<evidence type="ECO:0000256" key="3">
    <source>
        <dbReference type="ARBA" id="ARBA00022475"/>
    </source>
</evidence>
<feature type="transmembrane region" description="Helical" evidence="7">
    <location>
        <begin position="67"/>
        <end position="92"/>
    </location>
</feature>
<comment type="similarity">
    <text evidence="7">Belongs to the binding-protein-dependent transport system permease family.</text>
</comment>
<keyword evidence="6 7" id="KW-0472">Membrane</keyword>
<keyword evidence="11" id="KW-1185">Reference proteome</keyword>
<feature type="chain" id="PRO_5013154525" evidence="8">
    <location>
        <begin position="33"/>
        <end position="268"/>
    </location>
</feature>
<dbReference type="InterPro" id="IPR050366">
    <property type="entry name" value="BP-dependent_transpt_permease"/>
</dbReference>
<keyword evidence="2 7" id="KW-0813">Transport</keyword>
<feature type="transmembrane region" description="Helical" evidence="7">
    <location>
        <begin position="186"/>
        <end position="210"/>
    </location>
</feature>
<organism evidence="10 11">
    <name type="scientific">Mariprofundus micogutta</name>
    <dbReference type="NCBI Taxonomy" id="1921010"/>
    <lineage>
        <taxon>Bacteria</taxon>
        <taxon>Pseudomonadati</taxon>
        <taxon>Pseudomonadota</taxon>
        <taxon>Candidatius Mariprofundia</taxon>
        <taxon>Mariprofundales</taxon>
        <taxon>Mariprofundaceae</taxon>
        <taxon>Mariprofundus</taxon>
    </lineage>
</organism>
<dbReference type="RefSeq" id="WP_072659292.1">
    <property type="nucleotide sequence ID" value="NZ_BDFD01000006.1"/>
</dbReference>
<dbReference type="Proteomes" id="UP000231632">
    <property type="component" value="Unassembled WGS sequence"/>
</dbReference>
<dbReference type="InterPro" id="IPR035906">
    <property type="entry name" value="MetI-like_sf"/>
</dbReference>
<dbReference type="InterPro" id="IPR000515">
    <property type="entry name" value="MetI-like"/>
</dbReference>
<feature type="transmembrane region" description="Helical" evidence="7">
    <location>
        <begin position="130"/>
        <end position="146"/>
    </location>
</feature>
<keyword evidence="8" id="KW-0732">Signal</keyword>
<dbReference type="PANTHER" id="PTHR43386:SF1">
    <property type="entry name" value="D,D-DIPEPTIDE TRANSPORT SYSTEM PERMEASE PROTEIN DDPC-RELATED"/>
    <property type="match status" value="1"/>
</dbReference>
<evidence type="ECO:0000313" key="11">
    <source>
        <dbReference type="Proteomes" id="UP000231632"/>
    </source>
</evidence>
<comment type="caution">
    <text evidence="10">The sequence shown here is derived from an EMBL/GenBank/DDBJ whole genome shotgun (WGS) entry which is preliminary data.</text>
</comment>
<feature type="signal peptide" evidence="8">
    <location>
        <begin position="1"/>
        <end position="32"/>
    </location>
</feature>